<name>A0A4R8XV99_9MICO</name>
<dbReference type="AlphaFoldDB" id="A0A4R8XV99"/>
<dbReference type="PANTHER" id="PTHR43798:SF31">
    <property type="entry name" value="AB HYDROLASE SUPERFAMILY PROTEIN YCLE"/>
    <property type="match status" value="1"/>
</dbReference>
<evidence type="ECO:0000313" key="3">
    <source>
        <dbReference type="EMBL" id="TFC83090.1"/>
    </source>
</evidence>
<dbReference type="InterPro" id="IPR050266">
    <property type="entry name" value="AB_hydrolase_sf"/>
</dbReference>
<keyword evidence="1 3" id="KW-0378">Hydrolase</keyword>
<dbReference type="InterPro" id="IPR029058">
    <property type="entry name" value="AB_hydrolase_fold"/>
</dbReference>
<dbReference type="Proteomes" id="UP000298433">
    <property type="component" value="Unassembled WGS sequence"/>
</dbReference>
<dbReference type="Pfam" id="PF00561">
    <property type="entry name" value="Abhydrolase_1"/>
    <property type="match status" value="1"/>
</dbReference>
<accession>A0A4R8XV99</accession>
<protein>
    <submittedName>
        <fullName evidence="3">Alpha/beta hydrolase</fullName>
    </submittedName>
</protein>
<dbReference type="EMBL" id="SOGN01000018">
    <property type="protein sequence ID" value="TFC83090.1"/>
    <property type="molecule type" value="Genomic_DNA"/>
</dbReference>
<gene>
    <name evidence="3" type="ORF">E3T23_03190</name>
</gene>
<feature type="domain" description="AB hydrolase-1" evidence="2">
    <location>
        <begin position="22"/>
        <end position="255"/>
    </location>
</feature>
<evidence type="ECO:0000256" key="1">
    <source>
        <dbReference type="ARBA" id="ARBA00022801"/>
    </source>
</evidence>
<dbReference type="GO" id="GO:0016787">
    <property type="term" value="F:hydrolase activity"/>
    <property type="evidence" value="ECO:0007669"/>
    <property type="project" value="UniProtKB-KW"/>
</dbReference>
<evidence type="ECO:0000313" key="4">
    <source>
        <dbReference type="Proteomes" id="UP000298433"/>
    </source>
</evidence>
<proteinExistence type="predicted"/>
<organism evidence="3 4">
    <name type="scientific">Cryobacterium cheniae</name>
    <dbReference type="NCBI Taxonomy" id="1259262"/>
    <lineage>
        <taxon>Bacteria</taxon>
        <taxon>Bacillati</taxon>
        <taxon>Actinomycetota</taxon>
        <taxon>Actinomycetes</taxon>
        <taxon>Micrococcales</taxon>
        <taxon>Microbacteriaceae</taxon>
        <taxon>Cryobacterium</taxon>
    </lineage>
</organism>
<dbReference type="PRINTS" id="PR00412">
    <property type="entry name" value="EPOXHYDRLASE"/>
</dbReference>
<dbReference type="InterPro" id="IPR000639">
    <property type="entry name" value="Epox_hydrolase-like"/>
</dbReference>
<dbReference type="InterPro" id="IPR000073">
    <property type="entry name" value="AB_hydrolase_1"/>
</dbReference>
<dbReference type="PRINTS" id="PR00111">
    <property type="entry name" value="ABHYDROLASE"/>
</dbReference>
<dbReference type="Gene3D" id="3.40.50.1820">
    <property type="entry name" value="alpha/beta hydrolase"/>
    <property type="match status" value="1"/>
</dbReference>
<evidence type="ECO:0000259" key="2">
    <source>
        <dbReference type="Pfam" id="PF00561"/>
    </source>
</evidence>
<reference evidence="3 4" key="1">
    <citation type="submission" date="2019-03" db="EMBL/GenBank/DDBJ databases">
        <title>Genomics of glacier-inhabiting Cryobacterium strains.</title>
        <authorList>
            <person name="Liu Q."/>
            <person name="Xin Y.-H."/>
        </authorList>
    </citation>
    <scope>NUCLEOTIDE SEQUENCE [LARGE SCALE GENOMIC DNA]</scope>
    <source>
        <strain evidence="3 4">TMT2-48-2</strain>
    </source>
</reference>
<dbReference type="PANTHER" id="PTHR43798">
    <property type="entry name" value="MONOACYLGLYCEROL LIPASE"/>
    <property type="match status" value="1"/>
</dbReference>
<dbReference type="GO" id="GO:0016020">
    <property type="term" value="C:membrane"/>
    <property type="evidence" value="ECO:0007669"/>
    <property type="project" value="TreeGrafter"/>
</dbReference>
<sequence length="271" mass="29286">MPHLTVPGASLYYETAGHVSSPALLLLHAGIANLRMWDPQVDALAADHFVIRFDSRGCGQTTSDNVDFSARADARAVLDHLGVASATLVGCSRGGGTAIDLAVESPDRVKGLVTVGAGPSGFPEIELTDVEDARFDEMDDAFDAQDWHRLARLEVALWAFGPLRNEADLDPEFVATAYALGRVNAAHAEEDPTPIPLEPPAVNQVSDIEVPALVTVGEFDITPHLAEYEYLLSTLPDVSGCTFRDTAHLPNVERPADFQRVLVDWLAEHRL</sequence>
<dbReference type="SUPFAM" id="SSF53474">
    <property type="entry name" value="alpha/beta-Hydrolases"/>
    <property type="match status" value="1"/>
</dbReference>
<keyword evidence="4" id="KW-1185">Reference proteome</keyword>
<dbReference type="OrthoDB" id="27092at2"/>
<dbReference type="RefSeq" id="WP_134368965.1">
    <property type="nucleotide sequence ID" value="NZ_SOGN01000018.1"/>
</dbReference>
<comment type="caution">
    <text evidence="3">The sequence shown here is derived from an EMBL/GenBank/DDBJ whole genome shotgun (WGS) entry which is preliminary data.</text>
</comment>